<protein>
    <submittedName>
        <fullName evidence="1">Uncharacterized protein</fullName>
    </submittedName>
</protein>
<name>K5BJ99_MYCHD</name>
<dbReference type="Proteomes" id="UP000006265">
    <property type="component" value="Unassembled WGS sequence"/>
</dbReference>
<keyword evidence="2" id="KW-1185">Reference proteome</keyword>
<dbReference type="AlphaFoldDB" id="K5BJ99"/>
<sequence>MRVYTRHAVRSGFSAHSRGAHAVKIGGRRARRSATIDR</sequence>
<accession>K5BJ99</accession>
<organism evidence="1 2">
    <name type="scientific">Mycolicibacterium hassiacum (strain DSM 44199 / CIP 105218 / JCM 12690 / 3849)</name>
    <name type="common">Mycobacterium hassiacum</name>
    <dbReference type="NCBI Taxonomy" id="1122247"/>
    <lineage>
        <taxon>Bacteria</taxon>
        <taxon>Bacillati</taxon>
        <taxon>Actinomycetota</taxon>
        <taxon>Actinomycetes</taxon>
        <taxon>Mycobacteriales</taxon>
        <taxon>Mycobacteriaceae</taxon>
        <taxon>Mycolicibacterium</taxon>
    </lineage>
</organism>
<proteinExistence type="predicted"/>
<dbReference type="EMBL" id="AMRA01000094">
    <property type="protein sequence ID" value="EKF22744.1"/>
    <property type="molecule type" value="Genomic_DNA"/>
</dbReference>
<gene>
    <name evidence="1" type="ORF">C731_3260</name>
</gene>
<comment type="caution">
    <text evidence="1">The sequence shown here is derived from an EMBL/GenBank/DDBJ whole genome shotgun (WGS) entry which is preliminary data.</text>
</comment>
<dbReference type="PATRIC" id="fig|1122247.3.peg.3126"/>
<evidence type="ECO:0000313" key="1">
    <source>
        <dbReference type="EMBL" id="EKF22744.1"/>
    </source>
</evidence>
<reference evidence="1 2" key="1">
    <citation type="journal article" date="2012" name="J. Bacteriol.">
        <title>Genome sequence of Mycobacterium hassiacum DSM 44199, a rare source of heat-stable mycobacterial proteins.</title>
        <authorList>
            <person name="Tiago I."/>
            <person name="Maranha A."/>
            <person name="Mendes V."/>
            <person name="Alarico S."/>
            <person name="Moynihan P.J."/>
            <person name="Clarke A.J."/>
            <person name="Macedo-Ribeiro S."/>
            <person name="Pereira P.J."/>
            <person name="Empadinhas N."/>
        </authorList>
    </citation>
    <scope>NUCLEOTIDE SEQUENCE [LARGE SCALE GENOMIC DNA]</scope>
    <source>
        <strain evidence="2">DSM 44199 / CIP 105218 / JCM 12690 / 3849</strain>
    </source>
</reference>
<evidence type="ECO:0000313" key="2">
    <source>
        <dbReference type="Proteomes" id="UP000006265"/>
    </source>
</evidence>